<accession>A0A6A7BSW0</accession>
<dbReference type="EMBL" id="MU006016">
    <property type="protein sequence ID" value="KAF2858162.1"/>
    <property type="molecule type" value="Genomic_DNA"/>
</dbReference>
<gene>
    <name evidence="1" type="ORF">K470DRAFT_144208</name>
</gene>
<evidence type="ECO:0000313" key="2">
    <source>
        <dbReference type="Proteomes" id="UP000799421"/>
    </source>
</evidence>
<reference evidence="1" key="1">
    <citation type="journal article" date="2020" name="Stud. Mycol.">
        <title>101 Dothideomycetes genomes: a test case for predicting lifestyles and emergence of pathogens.</title>
        <authorList>
            <person name="Haridas S."/>
            <person name="Albert R."/>
            <person name="Binder M."/>
            <person name="Bloem J."/>
            <person name="Labutti K."/>
            <person name="Salamov A."/>
            <person name="Andreopoulos B."/>
            <person name="Baker S."/>
            <person name="Barry K."/>
            <person name="Bills G."/>
            <person name="Bluhm B."/>
            <person name="Cannon C."/>
            <person name="Castanera R."/>
            <person name="Culley D."/>
            <person name="Daum C."/>
            <person name="Ezra D."/>
            <person name="Gonzalez J."/>
            <person name="Henrissat B."/>
            <person name="Kuo A."/>
            <person name="Liang C."/>
            <person name="Lipzen A."/>
            <person name="Lutzoni F."/>
            <person name="Magnuson J."/>
            <person name="Mondo S."/>
            <person name="Nolan M."/>
            <person name="Ohm R."/>
            <person name="Pangilinan J."/>
            <person name="Park H.-J."/>
            <person name="Ramirez L."/>
            <person name="Alfaro M."/>
            <person name="Sun H."/>
            <person name="Tritt A."/>
            <person name="Yoshinaga Y."/>
            <person name="Zwiers L.-H."/>
            <person name="Turgeon B."/>
            <person name="Goodwin S."/>
            <person name="Spatafora J."/>
            <person name="Crous P."/>
            <person name="Grigoriev I."/>
        </authorList>
    </citation>
    <scope>NUCLEOTIDE SEQUENCE</scope>
    <source>
        <strain evidence="1">CBS 480.64</strain>
    </source>
</reference>
<dbReference type="OrthoDB" id="5425482at2759"/>
<protein>
    <submittedName>
        <fullName evidence="1">Uncharacterized protein</fullName>
    </submittedName>
</protein>
<evidence type="ECO:0000313" key="1">
    <source>
        <dbReference type="EMBL" id="KAF2858162.1"/>
    </source>
</evidence>
<proteinExistence type="predicted"/>
<sequence length="104" mass="11356">MTLQLARTFNQGGYFARGLLSWEKSWVSSRTIEEGKCGAHPKTRSHFDDEEVQLSGHGFVGEKYDAVICFSGSNYMIKASNGLSVIGRIDDEVGSPLVNSPEGV</sequence>
<dbReference type="AlphaFoldDB" id="A0A6A7BSW0"/>
<dbReference type="Proteomes" id="UP000799421">
    <property type="component" value="Unassembled WGS sequence"/>
</dbReference>
<name>A0A6A7BSW0_9PEZI</name>
<keyword evidence="2" id="KW-1185">Reference proteome</keyword>
<organism evidence="1 2">
    <name type="scientific">Piedraia hortae CBS 480.64</name>
    <dbReference type="NCBI Taxonomy" id="1314780"/>
    <lineage>
        <taxon>Eukaryota</taxon>
        <taxon>Fungi</taxon>
        <taxon>Dikarya</taxon>
        <taxon>Ascomycota</taxon>
        <taxon>Pezizomycotina</taxon>
        <taxon>Dothideomycetes</taxon>
        <taxon>Dothideomycetidae</taxon>
        <taxon>Capnodiales</taxon>
        <taxon>Piedraiaceae</taxon>
        <taxon>Piedraia</taxon>
    </lineage>
</organism>